<reference evidence="2" key="1">
    <citation type="submission" date="2019-09" db="EMBL/GenBank/DDBJ databases">
        <title>Draft genome information of white flower Hibiscus syriacus.</title>
        <authorList>
            <person name="Kim Y.-M."/>
        </authorList>
    </citation>
    <scope>NUCLEOTIDE SEQUENCE [LARGE SCALE GENOMIC DNA]</scope>
    <source>
        <strain evidence="2">YM2019G1</strain>
    </source>
</reference>
<dbReference type="EMBL" id="VEPZ02001299">
    <property type="protein sequence ID" value="KAE8681819.1"/>
    <property type="molecule type" value="Genomic_DNA"/>
</dbReference>
<gene>
    <name evidence="2" type="ORF">F3Y22_tig00111305pilonHSYRG00027</name>
</gene>
<feature type="compositionally biased region" description="Low complexity" evidence="1">
    <location>
        <begin position="237"/>
        <end position="258"/>
    </location>
</feature>
<dbReference type="Proteomes" id="UP000436088">
    <property type="component" value="Unassembled WGS sequence"/>
</dbReference>
<dbReference type="PANTHER" id="PTHR33737">
    <property type="entry name" value="OS05G0121800 PROTEIN"/>
    <property type="match status" value="1"/>
</dbReference>
<proteinExistence type="predicted"/>
<feature type="compositionally biased region" description="Polar residues" evidence="1">
    <location>
        <begin position="178"/>
        <end position="189"/>
    </location>
</feature>
<dbReference type="InterPro" id="IPR045882">
    <property type="entry name" value="GPT1/2"/>
</dbReference>
<protein>
    <submittedName>
        <fullName evidence="2">Uncharacterized protein</fullName>
    </submittedName>
</protein>
<feature type="compositionally biased region" description="Basic residues" evidence="1">
    <location>
        <begin position="159"/>
        <end position="168"/>
    </location>
</feature>
<evidence type="ECO:0000256" key="1">
    <source>
        <dbReference type="SAM" id="MobiDB-lite"/>
    </source>
</evidence>
<evidence type="ECO:0000313" key="3">
    <source>
        <dbReference type="Proteomes" id="UP000436088"/>
    </source>
</evidence>
<feature type="compositionally biased region" description="Low complexity" evidence="1">
    <location>
        <begin position="268"/>
        <end position="309"/>
    </location>
</feature>
<sequence>MCDYDLQSDFDIKGLCLIDVTAEDDCLIDTPFLDTLSGCFDEYGKLGGELEEDETKGNGRKKLHKSMTWDSSFFSSAAFLEPEEFSSREYVNRSPDSSTMSPSKREHLEADFDEDNGASIQKSNSVSDNAVYKELERKDSRIVSSSKRLEYSNPDKVKQKAAPKKPNKATKDPGKTMKQASARPQTSQACILRRGTTISKTPAMDGSRNILPRTPRSSRSSTLSSSSNSSMDMIKQNNNSDLVNSSSSSYTSTNASKSAAKGKRRTGHSTLSTSLKSPTKLHSSISIASSSSGEWSSEGSLSSPTSNANKRSNVVRVSLGSSSLKGLVTESDAQQVSDLRHTHQPSLGDGDEVTGSVDESESKASDGRTWLLHQAAIKPSGLRPPSPKLAFSNGVRLSRHNRTRSVPSFPAALIGMPKIEEKSTNPSDGSNKASPRALQRSTTIATKAQSASRNPKISPGMSLKLHNKLSQKTSRESYSKAQGIRSAEKPIGSDLPKLVVKVGGKDGSRIKDTKVVPLAVPEY</sequence>
<organism evidence="2 3">
    <name type="scientific">Hibiscus syriacus</name>
    <name type="common">Rose of Sharon</name>
    <dbReference type="NCBI Taxonomy" id="106335"/>
    <lineage>
        <taxon>Eukaryota</taxon>
        <taxon>Viridiplantae</taxon>
        <taxon>Streptophyta</taxon>
        <taxon>Embryophyta</taxon>
        <taxon>Tracheophyta</taxon>
        <taxon>Spermatophyta</taxon>
        <taxon>Magnoliopsida</taxon>
        <taxon>eudicotyledons</taxon>
        <taxon>Gunneridae</taxon>
        <taxon>Pentapetalae</taxon>
        <taxon>rosids</taxon>
        <taxon>malvids</taxon>
        <taxon>Malvales</taxon>
        <taxon>Malvaceae</taxon>
        <taxon>Malvoideae</taxon>
        <taxon>Hibiscus</taxon>
    </lineage>
</organism>
<feature type="region of interest" description="Disordered" evidence="1">
    <location>
        <begin position="85"/>
        <end position="105"/>
    </location>
</feature>
<feature type="region of interest" description="Disordered" evidence="1">
    <location>
        <begin position="401"/>
        <end position="489"/>
    </location>
</feature>
<accession>A0A6A2YR37</accession>
<evidence type="ECO:0000313" key="2">
    <source>
        <dbReference type="EMBL" id="KAE8681819.1"/>
    </source>
</evidence>
<dbReference type="GO" id="GO:0008017">
    <property type="term" value="F:microtubule binding"/>
    <property type="evidence" value="ECO:0007669"/>
    <property type="project" value="InterPro"/>
</dbReference>
<feature type="compositionally biased region" description="Polar residues" evidence="1">
    <location>
        <begin position="424"/>
        <end position="455"/>
    </location>
</feature>
<keyword evidence="3" id="KW-1185">Reference proteome</keyword>
<feature type="compositionally biased region" description="Low complexity" evidence="1">
    <location>
        <begin position="211"/>
        <end position="230"/>
    </location>
</feature>
<dbReference type="PANTHER" id="PTHR33737:SF2">
    <property type="entry name" value="OS12G0102700 PROTEIN"/>
    <property type="match status" value="1"/>
</dbReference>
<feature type="compositionally biased region" description="Basic and acidic residues" evidence="1">
    <location>
        <begin position="144"/>
        <end position="158"/>
    </location>
</feature>
<name>A0A6A2YR37_HIBSY</name>
<feature type="region of interest" description="Disordered" evidence="1">
    <location>
        <begin position="144"/>
        <end position="309"/>
    </location>
</feature>
<comment type="caution">
    <text evidence="2">The sequence shown here is derived from an EMBL/GenBank/DDBJ whole genome shotgun (WGS) entry which is preliminary data.</text>
</comment>
<dbReference type="AlphaFoldDB" id="A0A6A2YR37"/>
<feature type="region of interest" description="Disordered" evidence="1">
    <location>
        <begin position="326"/>
        <end position="367"/>
    </location>
</feature>